<feature type="region of interest" description="Disordered" evidence="1">
    <location>
        <begin position="130"/>
        <end position="159"/>
    </location>
</feature>
<evidence type="ECO:0000313" key="3">
    <source>
        <dbReference type="Proteomes" id="UP000070133"/>
    </source>
</evidence>
<proteinExistence type="predicted"/>
<reference evidence="2 3" key="1">
    <citation type="submission" date="2015-07" db="EMBL/GenBank/DDBJ databases">
        <title>Comparative genomics of the Sigatoka disease complex on banana suggests a link between parallel evolutionary changes in Pseudocercospora fijiensis and Pseudocercospora eumusae and increased virulence on the banana host.</title>
        <authorList>
            <person name="Chang T.-C."/>
            <person name="Salvucci A."/>
            <person name="Crous P.W."/>
            <person name="Stergiopoulos I."/>
        </authorList>
    </citation>
    <scope>NUCLEOTIDE SEQUENCE [LARGE SCALE GENOMIC DNA]</scope>
    <source>
        <strain evidence="2 3">CBS 114824</strain>
    </source>
</reference>
<dbReference type="EMBL" id="LFZN01000043">
    <property type="protein sequence ID" value="KXT02285.1"/>
    <property type="molecule type" value="Genomic_DNA"/>
</dbReference>
<evidence type="ECO:0000313" key="2">
    <source>
        <dbReference type="EMBL" id="KXT02285.1"/>
    </source>
</evidence>
<keyword evidence="3" id="KW-1185">Reference proteome</keyword>
<organism evidence="2 3">
    <name type="scientific">Pseudocercospora eumusae</name>
    <dbReference type="NCBI Taxonomy" id="321146"/>
    <lineage>
        <taxon>Eukaryota</taxon>
        <taxon>Fungi</taxon>
        <taxon>Dikarya</taxon>
        <taxon>Ascomycota</taxon>
        <taxon>Pezizomycotina</taxon>
        <taxon>Dothideomycetes</taxon>
        <taxon>Dothideomycetidae</taxon>
        <taxon>Mycosphaerellales</taxon>
        <taxon>Mycosphaerellaceae</taxon>
        <taxon>Pseudocercospora</taxon>
    </lineage>
</organism>
<sequence length="159" mass="17161">MIRPQQVQTRKVRTDSCWPSSLCIRLHHIKAATHTAWGVLVSSFGVCHQSHSNSSSTKMRSMTTLNLAVTWEPKRGEPVQVSGLGILPAVSLDFSNDSMKVSDCCDLTRCCEGSGAGRCCRLSGSATDAGAVSMRKERKEGSKSTGKVHSDTTYQKKGA</sequence>
<feature type="compositionally biased region" description="Polar residues" evidence="1">
    <location>
        <begin position="143"/>
        <end position="159"/>
    </location>
</feature>
<comment type="caution">
    <text evidence="2">The sequence shown here is derived from an EMBL/GenBank/DDBJ whole genome shotgun (WGS) entry which is preliminary data.</text>
</comment>
<dbReference type="OrthoDB" id="10518302at2759"/>
<dbReference type="Proteomes" id="UP000070133">
    <property type="component" value="Unassembled WGS sequence"/>
</dbReference>
<protein>
    <submittedName>
        <fullName evidence="2">Uncharacterized protein</fullName>
    </submittedName>
</protein>
<name>A0A139HIH0_9PEZI</name>
<accession>A0A139HIH0</accession>
<gene>
    <name evidence="2" type="ORF">AC578_242</name>
</gene>
<evidence type="ECO:0000256" key="1">
    <source>
        <dbReference type="SAM" id="MobiDB-lite"/>
    </source>
</evidence>
<dbReference type="AlphaFoldDB" id="A0A139HIH0"/>